<keyword evidence="4" id="KW-0597">Phosphoprotein</keyword>
<dbReference type="EMBL" id="LMWV01000049">
    <property type="protein sequence ID" value="KUN58323.1"/>
    <property type="molecule type" value="Genomic_DNA"/>
</dbReference>
<dbReference type="SMART" id="SM00387">
    <property type="entry name" value="HATPase_c"/>
    <property type="match status" value="1"/>
</dbReference>
<feature type="domain" description="HAMP" evidence="12">
    <location>
        <begin position="334"/>
        <end position="384"/>
    </location>
</feature>
<comment type="catalytic activity">
    <reaction evidence="1">
        <text>ATP + protein L-histidine = ADP + protein N-phospho-L-histidine.</text>
        <dbReference type="EC" id="2.7.13.3"/>
    </reaction>
</comment>
<dbReference type="Proteomes" id="UP000054375">
    <property type="component" value="Unassembled WGS sequence"/>
</dbReference>
<evidence type="ECO:0000256" key="8">
    <source>
        <dbReference type="ARBA" id="ARBA00022989"/>
    </source>
</evidence>
<evidence type="ECO:0000256" key="3">
    <source>
        <dbReference type="ARBA" id="ARBA00012438"/>
    </source>
</evidence>
<keyword evidence="7 13" id="KW-0418">Kinase</keyword>
<dbReference type="Gene3D" id="1.10.287.130">
    <property type="match status" value="1"/>
</dbReference>
<dbReference type="InterPro" id="IPR003660">
    <property type="entry name" value="HAMP_dom"/>
</dbReference>
<dbReference type="SUPFAM" id="SSF47384">
    <property type="entry name" value="Homodimeric domain of signal transducing histidine kinase"/>
    <property type="match status" value="1"/>
</dbReference>
<comment type="caution">
    <text evidence="13">The sequence shown here is derived from an EMBL/GenBank/DDBJ whole genome shotgun (WGS) entry which is preliminary data.</text>
</comment>
<evidence type="ECO:0000256" key="9">
    <source>
        <dbReference type="ARBA" id="ARBA00023012"/>
    </source>
</evidence>
<dbReference type="InterPro" id="IPR003661">
    <property type="entry name" value="HisK_dim/P_dom"/>
</dbReference>
<keyword evidence="9" id="KW-0902">Two-component regulatory system</keyword>
<dbReference type="Pfam" id="PF02518">
    <property type="entry name" value="HATPase_c"/>
    <property type="match status" value="1"/>
</dbReference>
<keyword evidence="8 10" id="KW-1133">Transmembrane helix</keyword>
<evidence type="ECO:0000259" key="12">
    <source>
        <dbReference type="PROSITE" id="PS50885"/>
    </source>
</evidence>
<sequence length="625" mass="66879">MTGPDGITPVPRIPWHKSLLVRLLLTSVAIAVLSVGATAWLAVQLTTRAIQEERGQVLSDDSDILRRISGYAAVHADWDGVGSTVRTLSRTLDRRIALTTAGGRLITDSAAPGTPLPARASATVDPLRTDTYTESGAQLAGIDPRAVGPYRLSHAEAEQLSRLAQGRVACLTRFGYGSRTKQMPSGRTVVIADDLPAYVLSQCAEETANPVMPTERKALAALAKLMASCLPDNWKRMVEADPDLRELFGSNVIPGMPGQAADTVHGNQQVQNCLDTARRTQLDPYVAPPATLYLGDRDQQQSGFNLSPVNKTKIIAVTGLVLAVTITLTAFVAVRLVRPLRALTVAAQQPPEHHARVAVTTKDETGFLAAAFNDLTARREQLESQRKAMVSDIAHELRTPLTNIRGWLEVTRDGLLDPDPGLIASLHDEALQLQHIIDDLGDLAAGDAGTLRLHREPLAADELIGQVVAAHRSRAEAADIILRADACPGLWMDADPVRMRQVLGNLVSNALRHTPAQGTVTLSARQTADEAVLTVRDTGDGIAPEDLPHVFERFWRAEKSRSRRTGGSGLGLSIVRQFVEAHGGTVTAGSNPGSGAVFTVRLPRVPGPEQEVPLASADSPTLNSG</sequence>
<feature type="transmembrane region" description="Helical" evidence="10">
    <location>
        <begin position="314"/>
        <end position="334"/>
    </location>
</feature>
<evidence type="ECO:0000256" key="5">
    <source>
        <dbReference type="ARBA" id="ARBA00022679"/>
    </source>
</evidence>
<dbReference type="AlphaFoldDB" id="A0A101RML5"/>
<dbReference type="InterPro" id="IPR050736">
    <property type="entry name" value="Sensor_HK_Regulatory"/>
</dbReference>
<evidence type="ECO:0000259" key="11">
    <source>
        <dbReference type="PROSITE" id="PS50109"/>
    </source>
</evidence>
<evidence type="ECO:0000256" key="10">
    <source>
        <dbReference type="SAM" id="Phobius"/>
    </source>
</evidence>
<protein>
    <recommendedName>
        <fullName evidence="3">histidine kinase</fullName>
        <ecNumber evidence="3">2.7.13.3</ecNumber>
    </recommendedName>
</protein>
<dbReference type="InterPro" id="IPR036890">
    <property type="entry name" value="HATPase_C_sf"/>
</dbReference>
<dbReference type="SMART" id="SM00388">
    <property type="entry name" value="HisKA"/>
    <property type="match status" value="1"/>
</dbReference>
<evidence type="ECO:0000256" key="6">
    <source>
        <dbReference type="ARBA" id="ARBA00022692"/>
    </source>
</evidence>
<dbReference type="InterPro" id="IPR003594">
    <property type="entry name" value="HATPase_dom"/>
</dbReference>
<dbReference type="PROSITE" id="PS50885">
    <property type="entry name" value="HAMP"/>
    <property type="match status" value="1"/>
</dbReference>
<accession>A0A101RML5</accession>
<dbReference type="PROSITE" id="PS50109">
    <property type="entry name" value="HIS_KIN"/>
    <property type="match status" value="1"/>
</dbReference>
<dbReference type="InterPro" id="IPR004358">
    <property type="entry name" value="Sig_transdc_His_kin-like_C"/>
</dbReference>
<dbReference type="Gene3D" id="6.10.340.10">
    <property type="match status" value="1"/>
</dbReference>
<dbReference type="PANTHER" id="PTHR43711:SF1">
    <property type="entry name" value="HISTIDINE KINASE 1"/>
    <property type="match status" value="1"/>
</dbReference>
<dbReference type="RefSeq" id="WP_062246917.1">
    <property type="nucleotide sequence ID" value="NZ_JBPJFL010000005.1"/>
</dbReference>
<gene>
    <name evidence="13" type="ORF">AQJ54_42405</name>
</gene>
<dbReference type="FunFam" id="3.30.565.10:FF:000006">
    <property type="entry name" value="Sensor histidine kinase WalK"/>
    <property type="match status" value="1"/>
</dbReference>
<dbReference type="Gene3D" id="3.30.565.10">
    <property type="entry name" value="Histidine kinase-like ATPase, C-terminal domain"/>
    <property type="match status" value="1"/>
</dbReference>
<dbReference type="EC" id="2.7.13.3" evidence="3"/>
<evidence type="ECO:0000256" key="4">
    <source>
        <dbReference type="ARBA" id="ARBA00022553"/>
    </source>
</evidence>
<dbReference type="InterPro" id="IPR005467">
    <property type="entry name" value="His_kinase_dom"/>
</dbReference>
<dbReference type="CDD" id="cd00082">
    <property type="entry name" value="HisKA"/>
    <property type="match status" value="1"/>
</dbReference>
<evidence type="ECO:0000256" key="2">
    <source>
        <dbReference type="ARBA" id="ARBA00004236"/>
    </source>
</evidence>
<dbReference type="CDD" id="cd06225">
    <property type="entry name" value="HAMP"/>
    <property type="match status" value="1"/>
</dbReference>
<dbReference type="GO" id="GO:0000155">
    <property type="term" value="F:phosphorelay sensor kinase activity"/>
    <property type="evidence" value="ECO:0007669"/>
    <property type="project" value="InterPro"/>
</dbReference>
<keyword evidence="6 10" id="KW-0812">Transmembrane</keyword>
<evidence type="ECO:0000256" key="7">
    <source>
        <dbReference type="ARBA" id="ARBA00022777"/>
    </source>
</evidence>
<reference evidence="13 14" key="1">
    <citation type="submission" date="2015-10" db="EMBL/GenBank/DDBJ databases">
        <title>Draft genome sequence of Streptomyces griseorubiginosus DSM 40469, type strain for the species Streptomyces griseorubiginosus.</title>
        <authorList>
            <person name="Ruckert C."/>
            <person name="Winkler A."/>
            <person name="Kalinowski J."/>
            <person name="Kampfer P."/>
            <person name="Glaeser S."/>
        </authorList>
    </citation>
    <scope>NUCLEOTIDE SEQUENCE [LARGE SCALE GENOMIC DNA]</scope>
    <source>
        <strain evidence="13 14">DSM 40469</strain>
    </source>
</reference>
<proteinExistence type="predicted"/>
<keyword evidence="10" id="KW-0472">Membrane</keyword>
<organism evidence="13 14">
    <name type="scientific">Streptomyces griseorubiginosus</name>
    <dbReference type="NCBI Taxonomy" id="67304"/>
    <lineage>
        <taxon>Bacteria</taxon>
        <taxon>Bacillati</taxon>
        <taxon>Actinomycetota</taxon>
        <taxon>Actinomycetes</taxon>
        <taxon>Kitasatosporales</taxon>
        <taxon>Streptomycetaceae</taxon>
        <taxon>Streptomyces</taxon>
    </lineage>
</organism>
<dbReference type="SUPFAM" id="SSF55874">
    <property type="entry name" value="ATPase domain of HSP90 chaperone/DNA topoisomerase II/histidine kinase"/>
    <property type="match status" value="1"/>
</dbReference>
<dbReference type="PANTHER" id="PTHR43711">
    <property type="entry name" value="TWO-COMPONENT HISTIDINE KINASE"/>
    <property type="match status" value="1"/>
</dbReference>
<keyword evidence="14" id="KW-1185">Reference proteome</keyword>
<keyword evidence="5" id="KW-0808">Transferase</keyword>
<dbReference type="GO" id="GO:0005886">
    <property type="term" value="C:plasma membrane"/>
    <property type="evidence" value="ECO:0007669"/>
    <property type="project" value="UniProtKB-SubCell"/>
</dbReference>
<name>A0A101RML5_9ACTN</name>
<feature type="domain" description="Histidine kinase" evidence="11">
    <location>
        <begin position="392"/>
        <end position="606"/>
    </location>
</feature>
<evidence type="ECO:0000313" key="13">
    <source>
        <dbReference type="EMBL" id="KUN58323.1"/>
    </source>
</evidence>
<dbReference type="Pfam" id="PF00512">
    <property type="entry name" value="HisKA"/>
    <property type="match status" value="1"/>
</dbReference>
<evidence type="ECO:0000256" key="1">
    <source>
        <dbReference type="ARBA" id="ARBA00000085"/>
    </source>
</evidence>
<comment type="subcellular location">
    <subcellularLocation>
        <location evidence="2">Cell membrane</location>
    </subcellularLocation>
</comment>
<dbReference type="InterPro" id="IPR036097">
    <property type="entry name" value="HisK_dim/P_sf"/>
</dbReference>
<dbReference type="PRINTS" id="PR00344">
    <property type="entry name" value="BCTRLSENSOR"/>
</dbReference>
<feature type="transmembrane region" description="Helical" evidence="10">
    <location>
        <begin position="20"/>
        <end position="43"/>
    </location>
</feature>
<evidence type="ECO:0000313" key="14">
    <source>
        <dbReference type="Proteomes" id="UP000054375"/>
    </source>
</evidence>
<dbReference type="CDD" id="cd00075">
    <property type="entry name" value="HATPase"/>
    <property type="match status" value="1"/>
</dbReference>